<dbReference type="AlphaFoldDB" id="A0A6M1RLM1"/>
<evidence type="ECO:0000313" key="2">
    <source>
        <dbReference type="EMBL" id="NGO62454.1"/>
    </source>
</evidence>
<reference evidence="2 3" key="1">
    <citation type="submission" date="2020-02" db="EMBL/GenBank/DDBJ databases">
        <title>Genome sequence of the type strain CCBAU10050 of Rhizobium daejeonense.</title>
        <authorList>
            <person name="Gao J."/>
            <person name="Sun J."/>
        </authorList>
    </citation>
    <scope>NUCLEOTIDE SEQUENCE [LARGE SCALE GENOMIC DNA]</scope>
    <source>
        <strain evidence="2 3">CCBAU10050</strain>
    </source>
</reference>
<feature type="signal peptide" evidence="1">
    <location>
        <begin position="1"/>
        <end position="21"/>
    </location>
</feature>
<dbReference type="Proteomes" id="UP000477849">
    <property type="component" value="Unassembled WGS sequence"/>
</dbReference>
<name>A0A6M1RLM1_9HYPH</name>
<accession>A0A6M1RLM1</accession>
<evidence type="ECO:0008006" key="4">
    <source>
        <dbReference type="Google" id="ProtNLM"/>
    </source>
</evidence>
<dbReference type="SUPFAM" id="SSF56935">
    <property type="entry name" value="Porins"/>
    <property type="match status" value="1"/>
</dbReference>
<protein>
    <recommendedName>
        <fullName evidence="4">Porin family protein</fullName>
    </recommendedName>
</protein>
<organism evidence="2 3">
    <name type="scientific">Rhizobium daejeonense</name>
    <dbReference type="NCBI Taxonomy" id="240521"/>
    <lineage>
        <taxon>Bacteria</taxon>
        <taxon>Pseudomonadati</taxon>
        <taxon>Pseudomonadota</taxon>
        <taxon>Alphaproteobacteria</taxon>
        <taxon>Hyphomicrobiales</taxon>
        <taxon>Rhizobiaceae</taxon>
        <taxon>Rhizobium/Agrobacterium group</taxon>
        <taxon>Rhizobium</taxon>
    </lineage>
</organism>
<proteinExistence type="predicted"/>
<comment type="caution">
    <text evidence="2">The sequence shown here is derived from an EMBL/GenBank/DDBJ whole genome shotgun (WGS) entry which is preliminary data.</text>
</comment>
<feature type="chain" id="PRO_5026830465" description="Porin family protein" evidence="1">
    <location>
        <begin position="22"/>
        <end position="291"/>
    </location>
</feature>
<dbReference type="RefSeq" id="WP_163900420.1">
    <property type="nucleotide sequence ID" value="NZ_CP048427.1"/>
</dbReference>
<sequence>MSTTARFSFALMALSAVPALGADIDRPIIGNQGGFTYVEPTGVTVEDQGGVTGYVEGSFNKAFDTPYDVDSRTWALRGSVNFEGDSGLNLQIDANYARTSTEHVDVNQLGGAGHIYYRDPSLAVGGFFQANRLDAGYLDYLGDDAIKDYMGGIEAAWFTDPGTLYGRLGYGQATFAGYSADHYLGSVSARFYVNDNLRFDVEGSLNRISYSTVDLDTQSVVISGNYRTEAMPVTLFAGYRYDHLDLSANNTSITTGNTNTVFAGLRFSYGSRSLKDEERKGPVWTASTLLP</sequence>
<gene>
    <name evidence="2" type="ORF">G6N76_02115</name>
</gene>
<keyword evidence="1" id="KW-0732">Signal</keyword>
<dbReference type="EMBL" id="JAAKZH010000001">
    <property type="protein sequence ID" value="NGO62454.1"/>
    <property type="molecule type" value="Genomic_DNA"/>
</dbReference>
<keyword evidence="3" id="KW-1185">Reference proteome</keyword>
<evidence type="ECO:0000256" key="1">
    <source>
        <dbReference type="SAM" id="SignalP"/>
    </source>
</evidence>
<evidence type="ECO:0000313" key="3">
    <source>
        <dbReference type="Proteomes" id="UP000477849"/>
    </source>
</evidence>